<organism evidence="2 4">
    <name type="scientific">Pandoraea pulmonicola</name>
    <dbReference type="NCBI Taxonomy" id="93221"/>
    <lineage>
        <taxon>Bacteria</taxon>
        <taxon>Pseudomonadati</taxon>
        <taxon>Pseudomonadota</taxon>
        <taxon>Betaproteobacteria</taxon>
        <taxon>Burkholderiales</taxon>
        <taxon>Burkholderiaceae</taxon>
        <taxon>Pandoraea</taxon>
    </lineage>
</organism>
<evidence type="ECO:0000313" key="1">
    <source>
        <dbReference type="EMBL" id="AJC23518.1"/>
    </source>
</evidence>
<dbReference type="KEGG" id="ppul:RO07_20810"/>
<reference evidence="3" key="1">
    <citation type="submission" date="2014-12" db="EMBL/GenBank/DDBJ databases">
        <title>Complete Genome Sequencing of Pandoraea pulmonicola DSM 16583.</title>
        <authorList>
            <person name="Chan K.-G."/>
        </authorList>
    </citation>
    <scope>NUCLEOTIDE SEQUENCE [LARGE SCALE GENOMIC DNA]</scope>
    <source>
        <strain evidence="3">DSM 16583</strain>
    </source>
</reference>
<dbReference type="RefSeq" id="WP_039415276.1">
    <property type="nucleotide sequence ID" value="NZ_CP010310.2"/>
</dbReference>
<dbReference type="EMBL" id="CP010310">
    <property type="protein sequence ID" value="AJC23518.1"/>
    <property type="molecule type" value="Genomic_DNA"/>
</dbReference>
<reference evidence="1" key="2">
    <citation type="submission" date="2016-11" db="EMBL/GenBank/DDBJ databases">
        <title>Complete Genome Sequencing of Pandoraea pulmonicola DSM 16583.</title>
        <authorList>
            <person name="Chan K.-G."/>
        </authorList>
    </citation>
    <scope>NUCLEOTIDE SEQUENCE</scope>
    <source>
        <strain evidence="1">DSM 16583</strain>
    </source>
</reference>
<reference evidence="2 4" key="3">
    <citation type="submission" date="2018-06" db="EMBL/GenBank/DDBJ databases">
        <authorList>
            <consortium name="Pathogen Informatics"/>
            <person name="Doyle S."/>
        </authorList>
    </citation>
    <scope>NUCLEOTIDE SEQUENCE [LARGE SCALE GENOMIC DNA]</scope>
    <source>
        <strain evidence="2 4">NCTC13159</strain>
    </source>
</reference>
<protein>
    <submittedName>
        <fullName evidence="2">Uncharacterized protein</fullName>
    </submittedName>
</protein>
<name>A0AAJ5CYI0_PANPU</name>
<dbReference type="EMBL" id="UGSJ01000001">
    <property type="protein sequence ID" value="SUA88581.1"/>
    <property type="molecule type" value="Genomic_DNA"/>
</dbReference>
<gene>
    <name evidence="2" type="ORF">NCTC13159_00030</name>
    <name evidence="1" type="ORF">RO07_20810</name>
</gene>
<evidence type="ECO:0000313" key="4">
    <source>
        <dbReference type="Proteomes" id="UP000254589"/>
    </source>
</evidence>
<accession>A0AAJ5CYI0</accession>
<dbReference type="AlphaFoldDB" id="A0AAJ5CYI0"/>
<dbReference type="Proteomes" id="UP000035086">
    <property type="component" value="Chromosome"/>
</dbReference>
<dbReference type="Proteomes" id="UP000254589">
    <property type="component" value="Unassembled WGS sequence"/>
</dbReference>
<sequence length="107" mass="12002">MSDLRIYYEVVAGERLTTVCGESISLPHTDASFGVHVETNAPGQSEVWTVTHLLSGFPMGTGRTRSEAFLNAVRHIHQNRHSLLFMLAQAVQLRQQLEQDYPHVKDA</sequence>
<evidence type="ECO:0000313" key="3">
    <source>
        <dbReference type="Proteomes" id="UP000035086"/>
    </source>
</evidence>
<keyword evidence="3" id="KW-1185">Reference proteome</keyword>
<proteinExistence type="predicted"/>
<evidence type="ECO:0000313" key="2">
    <source>
        <dbReference type="EMBL" id="SUA88581.1"/>
    </source>
</evidence>